<dbReference type="GO" id="GO:0044281">
    <property type="term" value="P:small molecule metabolic process"/>
    <property type="evidence" value="ECO:0007669"/>
    <property type="project" value="UniProtKB-ARBA"/>
</dbReference>
<dbReference type="AlphaFoldDB" id="A0A1T5G635"/>
<dbReference type="RefSeq" id="WP_079640250.1">
    <property type="nucleotide sequence ID" value="NZ_FUYP01000059.1"/>
</dbReference>
<dbReference type="FunFam" id="3.90.850.10:FF:000008">
    <property type="entry name" value="FAA hydrolase family protein"/>
    <property type="match status" value="1"/>
</dbReference>
<dbReference type="Proteomes" id="UP000190044">
    <property type="component" value="Unassembled WGS sequence"/>
</dbReference>
<sequence>MKLTSYTGKDGRESIGIVTGTIDSPEGIIDLGSRYSSMRELLSDPDGLAYARSCLDSAPTQSFAEANLLPVVPNPDKIFCVGVNFASHVKETGREMPPKPMIFLRFAESQVGANQDMLCPKVSDQFDYEGELAVIIGKRCRYVPEDKALDYVAGYSCYNDGSVRDWQRHSQQFSPGKNFPQTGAFGPWMVTIDEIPDVGAMSLKTRLNGREVQTATLDDLIFDVPALVAYCSSFITLEPGDVIICGTTGGVGAFHTPPLWMKEGDTVEVEISGIGVLRNGIAKEAADFAIG</sequence>
<dbReference type="SUPFAM" id="SSF56529">
    <property type="entry name" value="FAH"/>
    <property type="match status" value="1"/>
</dbReference>
<proteinExistence type="inferred from homology"/>
<evidence type="ECO:0000313" key="5">
    <source>
        <dbReference type="Proteomes" id="UP000190044"/>
    </source>
</evidence>
<evidence type="ECO:0000259" key="3">
    <source>
        <dbReference type="Pfam" id="PF01557"/>
    </source>
</evidence>
<dbReference type="Pfam" id="PF01557">
    <property type="entry name" value="FAA_hydrolase"/>
    <property type="match status" value="1"/>
</dbReference>
<dbReference type="GO" id="GO:0046872">
    <property type="term" value="F:metal ion binding"/>
    <property type="evidence" value="ECO:0007669"/>
    <property type="project" value="UniProtKB-KW"/>
</dbReference>
<dbReference type="PANTHER" id="PTHR42796:SF4">
    <property type="entry name" value="FUMARYLACETOACETATE HYDROLASE DOMAIN-CONTAINING PROTEIN 2A"/>
    <property type="match status" value="1"/>
</dbReference>
<reference evidence="5" key="1">
    <citation type="submission" date="2017-02" db="EMBL/GenBank/DDBJ databases">
        <authorList>
            <person name="Varghese N."/>
            <person name="Submissions S."/>
        </authorList>
    </citation>
    <scope>NUCLEOTIDE SEQUENCE [LARGE SCALE GENOMIC DNA]</scope>
    <source>
        <strain evidence="5">R11H</strain>
    </source>
</reference>
<feature type="domain" description="Fumarylacetoacetase-like C-terminal" evidence="3">
    <location>
        <begin position="77"/>
        <end position="281"/>
    </location>
</feature>
<evidence type="ECO:0000256" key="2">
    <source>
        <dbReference type="ARBA" id="ARBA00022723"/>
    </source>
</evidence>
<dbReference type="EMBL" id="FUYP01000059">
    <property type="protein sequence ID" value="SKC03858.1"/>
    <property type="molecule type" value="Genomic_DNA"/>
</dbReference>
<organism evidence="4 5">
    <name type="scientific">Sphingopyxis flava</name>
    <dbReference type="NCBI Taxonomy" id="1507287"/>
    <lineage>
        <taxon>Bacteria</taxon>
        <taxon>Pseudomonadati</taxon>
        <taxon>Pseudomonadota</taxon>
        <taxon>Alphaproteobacteria</taxon>
        <taxon>Sphingomonadales</taxon>
        <taxon>Sphingomonadaceae</taxon>
        <taxon>Sphingopyxis</taxon>
    </lineage>
</organism>
<evidence type="ECO:0000256" key="1">
    <source>
        <dbReference type="ARBA" id="ARBA00010211"/>
    </source>
</evidence>
<dbReference type="Gene3D" id="3.90.850.10">
    <property type="entry name" value="Fumarylacetoacetase-like, C-terminal domain"/>
    <property type="match status" value="1"/>
</dbReference>
<dbReference type="InterPro" id="IPR011234">
    <property type="entry name" value="Fumarylacetoacetase-like_C"/>
</dbReference>
<dbReference type="InterPro" id="IPR051121">
    <property type="entry name" value="FAH"/>
</dbReference>
<name>A0A1T5G635_9SPHN</name>
<keyword evidence="5" id="KW-1185">Reference proteome</keyword>
<dbReference type="InterPro" id="IPR036663">
    <property type="entry name" value="Fumarylacetoacetase_C_sf"/>
</dbReference>
<dbReference type="GO" id="GO:0003824">
    <property type="term" value="F:catalytic activity"/>
    <property type="evidence" value="ECO:0007669"/>
    <property type="project" value="InterPro"/>
</dbReference>
<dbReference type="PANTHER" id="PTHR42796">
    <property type="entry name" value="FUMARYLACETOACETATE HYDROLASE DOMAIN-CONTAINING PROTEIN 2A-RELATED"/>
    <property type="match status" value="1"/>
</dbReference>
<protein>
    <submittedName>
        <fullName evidence="4">2-keto-4-pentenoate hydratase/2-oxohepta-3-ene-1,7-dioic acid hydratase (Catechol pathway)</fullName>
    </submittedName>
</protein>
<dbReference type="OrthoDB" id="5197601at2"/>
<comment type="similarity">
    <text evidence="1">Belongs to the FAH family.</text>
</comment>
<accession>A0A1T5G635</accession>
<evidence type="ECO:0000313" key="4">
    <source>
        <dbReference type="EMBL" id="SKC03858.1"/>
    </source>
</evidence>
<gene>
    <name evidence="4" type="ORF">SAMN06295937_10597</name>
</gene>
<keyword evidence="2" id="KW-0479">Metal-binding</keyword>